<evidence type="ECO:0000313" key="4">
    <source>
        <dbReference type="RefSeq" id="XP_025404949.1"/>
    </source>
</evidence>
<dbReference type="GO" id="GO:0008061">
    <property type="term" value="F:chitin binding"/>
    <property type="evidence" value="ECO:0007669"/>
    <property type="project" value="InterPro"/>
</dbReference>
<dbReference type="InterPro" id="IPR036508">
    <property type="entry name" value="Chitin-bd_dom_sf"/>
</dbReference>
<dbReference type="InterPro" id="IPR002557">
    <property type="entry name" value="Chitin-bd_dom"/>
</dbReference>
<dbReference type="Gene3D" id="2.170.140.10">
    <property type="entry name" value="Chitin binding domain"/>
    <property type="match status" value="1"/>
</dbReference>
<dbReference type="GeneID" id="112679380"/>
<dbReference type="Proteomes" id="UP000694846">
    <property type="component" value="Unplaced"/>
</dbReference>
<dbReference type="AlphaFoldDB" id="A0A2S2R2F3"/>
<dbReference type="EMBL" id="GGMS01015014">
    <property type="protein sequence ID" value="MBY84217.1"/>
    <property type="molecule type" value="Transcribed_RNA"/>
</dbReference>
<evidence type="ECO:0000259" key="1">
    <source>
        <dbReference type="PROSITE" id="PS50940"/>
    </source>
</evidence>
<evidence type="ECO:0000313" key="2">
    <source>
        <dbReference type="EMBL" id="MBY84217.1"/>
    </source>
</evidence>
<dbReference type="SUPFAM" id="SSF57625">
    <property type="entry name" value="Invertebrate chitin-binding proteins"/>
    <property type="match status" value="1"/>
</dbReference>
<gene>
    <name evidence="4" type="primary">LOC112679380</name>
    <name evidence="2" type="ORF">g.15219</name>
</gene>
<feature type="domain" description="Chitin-binding type-2" evidence="1">
    <location>
        <begin position="213"/>
        <end position="270"/>
    </location>
</feature>
<reference evidence="4" key="2">
    <citation type="submission" date="2025-04" db="UniProtKB">
        <authorList>
            <consortium name="RefSeq"/>
        </authorList>
    </citation>
    <scope>IDENTIFICATION</scope>
    <source>
        <tissue evidence="4">Whole body</tissue>
    </source>
</reference>
<dbReference type="Pfam" id="PF01607">
    <property type="entry name" value="CBM_14"/>
    <property type="match status" value="1"/>
</dbReference>
<dbReference type="OrthoDB" id="10059269at2759"/>
<evidence type="ECO:0000313" key="3">
    <source>
        <dbReference type="Proteomes" id="UP000694846"/>
    </source>
</evidence>
<protein>
    <submittedName>
        <fullName evidence="4">Uncharacterized protein LOC112679380</fullName>
    </submittedName>
</protein>
<dbReference type="GO" id="GO:0005576">
    <property type="term" value="C:extracellular region"/>
    <property type="evidence" value="ECO:0007669"/>
    <property type="project" value="InterPro"/>
</dbReference>
<name>A0A2S2R2F3_9HEMI</name>
<proteinExistence type="predicted"/>
<reference evidence="2" key="1">
    <citation type="submission" date="2018-04" db="EMBL/GenBank/DDBJ databases">
        <title>Transcriptome assembly of Sipha flava.</title>
        <authorList>
            <person name="Scully E.D."/>
            <person name="Geib S.M."/>
            <person name="Palmer N.A."/>
            <person name="Koch K."/>
            <person name="Bradshaw J."/>
            <person name="Heng-Moss T."/>
            <person name="Sarath G."/>
        </authorList>
    </citation>
    <scope>NUCLEOTIDE SEQUENCE</scope>
</reference>
<accession>A0A2S2R2F3</accession>
<dbReference type="PROSITE" id="PS50940">
    <property type="entry name" value="CHIT_BIND_II"/>
    <property type="match status" value="1"/>
</dbReference>
<keyword evidence="3" id="KW-1185">Reference proteome</keyword>
<organism evidence="2">
    <name type="scientific">Sipha flava</name>
    <name type="common">yellow sugarcane aphid</name>
    <dbReference type="NCBI Taxonomy" id="143950"/>
    <lineage>
        <taxon>Eukaryota</taxon>
        <taxon>Metazoa</taxon>
        <taxon>Ecdysozoa</taxon>
        <taxon>Arthropoda</taxon>
        <taxon>Hexapoda</taxon>
        <taxon>Insecta</taxon>
        <taxon>Pterygota</taxon>
        <taxon>Neoptera</taxon>
        <taxon>Paraneoptera</taxon>
        <taxon>Hemiptera</taxon>
        <taxon>Sternorrhyncha</taxon>
        <taxon>Aphidomorpha</taxon>
        <taxon>Aphidoidea</taxon>
        <taxon>Aphididae</taxon>
        <taxon>Sipha</taxon>
    </lineage>
</organism>
<sequence>MRPDRRSWPSTAVRVTLLAFMLVHVTRSSRKQKRQLFHENLLPYFGGKIPDSAFRADRLALNMLNKEGISVPDGILFEARPKESYHRSPRNDPELSNSILKMIHTPDNRFSPLEGRYEGENEVETTYKIAIPTYMKNYRLPKFRPISEALQLPTHQVYNSALSIIPFREMILSVPFRPTTQNWYSRDAQRPYVDPFNQNANRIVSFDTAHPTRFVCDRPGKMYPDPETQCQVFHLCHYNGFKETFVCPRGTRYDPTAQECRLWNTTPCLNARRPY</sequence>
<dbReference type="RefSeq" id="XP_025404949.1">
    <property type="nucleotide sequence ID" value="XM_025549164.1"/>
</dbReference>